<dbReference type="CDD" id="cd03392">
    <property type="entry name" value="PAP2_like_2"/>
    <property type="match status" value="1"/>
</dbReference>
<gene>
    <name evidence="4" type="ORF">SAMN04489719_2566</name>
</gene>
<protein>
    <submittedName>
        <fullName evidence="4">Undecaprenyl-diphosphatase</fullName>
    </submittedName>
</protein>
<feature type="transmembrane region" description="Helical" evidence="2">
    <location>
        <begin position="155"/>
        <end position="175"/>
    </location>
</feature>
<keyword evidence="2" id="KW-0472">Membrane</keyword>
<feature type="transmembrane region" description="Helical" evidence="2">
    <location>
        <begin position="257"/>
        <end position="275"/>
    </location>
</feature>
<feature type="transmembrane region" description="Helical" evidence="2">
    <location>
        <begin position="227"/>
        <end position="245"/>
    </location>
</feature>
<evidence type="ECO:0000256" key="2">
    <source>
        <dbReference type="SAM" id="Phobius"/>
    </source>
</evidence>
<dbReference type="RefSeq" id="WP_092667352.1">
    <property type="nucleotide sequence ID" value="NZ_LT629734.1"/>
</dbReference>
<dbReference type="Pfam" id="PF01569">
    <property type="entry name" value="PAP2"/>
    <property type="match status" value="1"/>
</dbReference>
<keyword evidence="2" id="KW-1133">Transmembrane helix</keyword>
<dbReference type="InterPro" id="IPR000326">
    <property type="entry name" value="PAP2/HPO"/>
</dbReference>
<dbReference type="Proteomes" id="UP000199649">
    <property type="component" value="Chromosome I"/>
</dbReference>
<dbReference type="SUPFAM" id="SSF48317">
    <property type="entry name" value="Acid phosphatase/Vanadium-dependent haloperoxidase"/>
    <property type="match status" value="1"/>
</dbReference>
<feature type="domain" description="Phosphatidic acid phosphatase type 2/haloperoxidase" evidence="3">
    <location>
        <begin position="155"/>
        <end position="268"/>
    </location>
</feature>
<name>A0A1H1T395_9MICO</name>
<evidence type="ECO:0000313" key="4">
    <source>
        <dbReference type="EMBL" id="SDS54654.1"/>
    </source>
</evidence>
<proteinExistence type="predicted"/>
<dbReference type="PANTHER" id="PTHR14969">
    <property type="entry name" value="SPHINGOSINE-1-PHOSPHATE PHOSPHOHYDROLASE"/>
    <property type="match status" value="1"/>
</dbReference>
<evidence type="ECO:0000256" key="1">
    <source>
        <dbReference type="SAM" id="MobiDB-lite"/>
    </source>
</evidence>
<feature type="transmembrane region" description="Helical" evidence="2">
    <location>
        <begin position="127"/>
        <end position="146"/>
    </location>
</feature>
<organism evidence="4 5">
    <name type="scientific">Agrococcus carbonis</name>
    <dbReference type="NCBI Taxonomy" id="684552"/>
    <lineage>
        <taxon>Bacteria</taxon>
        <taxon>Bacillati</taxon>
        <taxon>Actinomycetota</taxon>
        <taxon>Actinomycetes</taxon>
        <taxon>Micrococcales</taxon>
        <taxon>Microbacteriaceae</taxon>
        <taxon>Agrococcus</taxon>
    </lineage>
</organism>
<sequence length="296" mass="31014">MEPSAPPPPGGSRPRRISAAEQGPEAERRQDTTVGLVELTRWRTPIGRALAGVAHRIGALLGPHAALVLVLVIGLAVTTALGFLAAEVYDAVTDRDGVAGVDRPVLDAILAVRDPATAVVVTHFTDLAGTVGMPLIAIGALLVLGIRRRSWTPPILIVAAGAGSLLMTVAGKLVVGRDRPPLADAVPPYELSASFPSGHTLNAVAILGIVAYLLILRRHHAWSRAAIIVGAVVATVLVAASRVYLGHHWVTDVVAGWLLGAAWLAMVITAHRLYLTLRADRVEPLTERASGPPPSR</sequence>
<dbReference type="EMBL" id="LT629734">
    <property type="protein sequence ID" value="SDS54654.1"/>
    <property type="molecule type" value="Genomic_DNA"/>
</dbReference>
<dbReference type="PANTHER" id="PTHR14969:SF13">
    <property type="entry name" value="AT30094P"/>
    <property type="match status" value="1"/>
</dbReference>
<feature type="transmembrane region" description="Helical" evidence="2">
    <location>
        <begin position="195"/>
        <end position="215"/>
    </location>
</feature>
<keyword evidence="2" id="KW-0812">Transmembrane</keyword>
<dbReference type="SMART" id="SM00014">
    <property type="entry name" value="acidPPc"/>
    <property type="match status" value="1"/>
</dbReference>
<reference evidence="5" key="1">
    <citation type="submission" date="2016-10" db="EMBL/GenBank/DDBJ databases">
        <authorList>
            <person name="Varghese N."/>
            <person name="Submissions S."/>
        </authorList>
    </citation>
    <scope>NUCLEOTIDE SEQUENCE [LARGE SCALE GENOMIC DNA]</scope>
    <source>
        <strain evidence="5">DSM 22965</strain>
    </source>
</reference>
<feature type="compositionally biased region" description="Pro residues" evidence="1">
    <location>
        <begin position="1"/>
        <end position="11"/>
    </location>
</feature>
<accession>A0A1H1T395</accession>
<dbReference type="AlphaFoldDB" id="A0A1H1T395"/>
<feature type="region of interest" description="Disordered" evidence="1">
    <location>
        <begin position="1"/>
        <end position="31"/>
    </location>
</feature>
<dbReference type="Gene3D" id="1.20.144.10">
    <property type="entry name" value="Phosphatidic acid phosphatase type 2/haloperoxidase"/>
    <property type="match status" value="1"/>
</dbReference>
<evidence type="ECO:0000259" key="3">
    <source>
        <dbReference type="SMART" id="SM00014"/>
    </source>
</evidence>
<feature type="transmembrane region" description="Helical" evidence="2">
    <location>
        <begin position="65"/>
        <end position="86"/>
    </location>
</feature>
<dbReference type="OrthoDB" id="5289372at2"/>
<keyword evidence="5" id="KW-1185">Reference proteome</keyword>
<evidence type="ECO:0000313" key="5">
    <source>
        <dbReference type="Proteomes" id="UP000199649"/>
    </source>
</evidence>
<dbReference type="InterPro" id="IPR036938">
    <property type="entry name" value="PAP2/HPO_sf"/>
</dbReference>
<dbReference type="STRING" id="684552.SAMN04489719_2566"/>